<keyword evidence="3 5" id="KW-0067">ATP-binding</keyword>
<dbReference type="AlphaFoldDB" id="A0A9Y1BQV0"/>
<dbReference type="PROSITE" id="PS00211">
    <property type="entry name" value="ABC_TRANSPORTER_1"/>
    <property type="match status" value="1"/>
</dbReference>
<evidence type="ECO:0000256" key="3">
    <source>
        <dbReference type="ARBA" id="ARBA00022840"/>
    </source>
</evidence>
<dbReference type="GO" id="GO:0005524">
    <property type="term" value="F:ATP binding"/>
    <property type="evidence" value="ECO:0007669"/>
    <property type="project" value="UniProtKB-KW"/>
</dbReference>
<dbReference type="PROSITE" id="PS50893">
    <property type="entry name" value="ABC_TRANSPORTER_2"/>
    <property type="match status" value="1"/>
</dbReference>
<dbReference type="InterPro" id="IPR015854">
    <property type="entry name" value="ABC_transpr_LolD-like"/>
</dbReference>
<keyword evidence="1" id="KW-0813">Transport</keyword>
<proteinExistence type="predicted"/>
<dbReference type="Gene3D" id="3.40.50.300">
    <property type="entry name" value="P-loop containing nucleotide triphosphate hydrolases"/>
    <property type="match status" value="1"/>
</dbReference>
<dbReference type="GO" id="GO:0016887">
    <property type="term" value="F:ATP hydrolysis activity"/>
    <property type="evidence" value="ECO:0007669"/>
    <property type="project" value="InterPro"/>
</dbReference>
<dbReference type="Pfam" id="PF00005">
    <property type="entry name" value="ABC_tran"/>
    <property type="match status" value="1"/>
</dbReference>
<sequence>MNQKKEPIIRVIDLIHVYKGKVETVALPGISFKINKGEKVAIRGKSGLGKTTLLHCLAGILKPTAGKILVEGRNIVDYNEDQLAEYRCKKVGLVYQSFNLAPFLTIEENIEFPMVLAKKERRERKERINELVELLDIQRYLNQKPAFLSGGEQQRVAIAVALANNPDIILADEPTGNLDLENSQVVYQYLSDLCDHFNKTLLIATHDPEASKYTEREIILTKLKSQEL</sequence>
<organism evidence="5">
    <name type="scientific">Candidatus Heimdallarchaeum endolithica</name>
    <dbReference type="NCBI Taxonomy" id="2876572"/>
    <lineage>
        <taxon>Archaea</taxon>
        <taxon>Promethearchaeati</taxon>
        <taxon>Candidatus Heimdallarchaeota</taxon>
        <taxon>Candidatus Heimdallarchaeia (ex Rinke et al. 2021) (nom. nud.)</taxon>
        <taxon>Candidatus Heimdallarchaeales</taxon>
        <taxon>Candidatus Heimdallarchaeaceae</taxon>
        <taxon>Candidatus Heimdallarchaeum</taxon>
    </lineage>
</organism>
<evidence type="ECO:0000313" key="5">
    <source>
        <dbReference type="EMBL" id="UJG43561.1"/>
    </source>
</evidence>
<name>A0A9Y1BQV0_9ARCH</name>
<protein>
    <submittedName>
        <fullName evidence="5">ABC transporter ATP-binding protein</fullName>
    </submittedName>
</protein>
<dbReference type="InterPro" id="IPR003439">
    <property type="entry name" value="ABC_transporter-like_ATP-bd"/>
</dbReference>
<keyword evidence="2" id="KW-0547">Nucleotide-binding</keyword>
<dbReference type="PANTHER" id="PTHR24220:SF86">
    <property type="entry name" value="ABC TRANSPORTER ABCH.1"/>
    <property type="match status" value="1"/>
</dbReference>
<reference evidence="5" key="1">
    <citation type="journal article" date="2022" name="Nat. Microbiol.">
        <title>Unique mobile elements and scalable gene flow at the prokaryote-eukaryote boundary revealed by circularized Asgard archaea genomes.</title>
        <authorList>
            <person name="Wu F."/>
            <person name="Speth D.R."/>
            <person name="Philosof A."/>
            <person name="Cremiere A."/>
            <person name="Narayanan A."/>
            <person name="Barco R.A."/>
            <person name="Connon S.A."/>
            <person name="Amend J.P."/>
            <person name="Antoshechkin I.A."/>
            <person name="Orphan V.J."/>
        </authorList>
    </citation>
    <scope>NUCLEOTIDE SEQUENCE</scope>
    <source>
        <strain evidence="5">PR6</strain>
    </source>
</reference>
<accession>A0A9Y1BQV0</accession>
<dbReference type="SMART" id="SM00382">
    <property type="entry name" value="AAA"/>
    <property type="match status" value="1"/>
</dbReference>
<dbReference type="CDD" id="cd03255">
    <property type="entry name" value="ABC_MJ0796_LolCDE_FtsE"/>
    <property type="match status" value="1"/>
</dbReference>
<dbReference type="EMBL" id="CP084167">
    <property type="protein sequence ID" value="UJG43561.1"/>
    <property type="molecule type" value="Genomic_DNA"/>
</dbReference>
<evidence type="ECO:0000259" key="4">
    <source>
        <dbReference type="PROSITE" id="PS50893"/>
    </source>
</evidence>
<evidence type="ECO:0000256" key="2">
    <source>
        <dbReference type="ARBA" id="ARBA00022741"/>
    </source>
</evidence>
<dbReference type="SUPFAM" id="SSF52540">
    <property type="entry name" value="P-loop containing nucleoside triphosphate hydrolases"/>
    <property type="match status" value="1"/>
</dbReference>
<gene>
    <name evidence="5" type="ORF">K9W46_14480</name>
</gene>
<dbReference type="GO" id="GO:0022857">
    <property type="term" value="F:transmembrane transporter activity"/>
    <property type="evidence" value="ECO:0007669"/>
    <property type="project" value="TreeGrafter"/>
</dbReference>
<dbReference type="InterPro" id="IPR017911">
    <property type="entry name" value="MacB-like_ATP-bd"/>
</dbReference>
<dbReference type="Proteomes" id="UP001200513">
    <property type="component" value="Chromosome"/>
</dbReference>
<dbReference type="GO" id="GO:0005886">
    <property type="term" value="C:plasma membrane"/>
    <property type="evidence" value="ECO:0007669"/>
    <property type="project" value="TreeGrafter"/>
</dbReference>
<dbReference type="InterPro" id="IPR003593">
    <property type="entry name" value="AAA+_ATPase"/>
</dbReference>
<dbReference type="InterPro" id="IPR017871">
    <property type="entry name" value="ABC_transporter-like_CS"/>
</dbReference>
<dbReference type="InterPro" id="IPR027417">
    <property type="entry name" value="P-loop_NTPase"/>
</dbReference>
<dbReference type="PANTHER" id="PTHR24220">
    <property type="entry name" value="IMPORT ATP-BINDING PROTEIN"/>
    <property type="match status" value="1"/>
</dbReference>
<evidence type="ECO:0000256" key="1">
    <source>
        <dbReference type="ARBA" id="ARBA00022448"/>
    </source>
</evidence>
<feature type="domain" description="ABC transporter" evidence="4">
    <location>
        <begin position="9"/>
        <end position="228"/>
    </location>
</feature>